<dbReference type="RefSeq" id="WP_123218417.1">
    <property type="nucleotide sequence ID" value="NZ_RJTM01000205.1"/>
</dbReference>
<name>A0A3N0CZG2_SINP1</name>
<sequence length="303" mass="36609">MMPKNGVVRNFLPGENWLYYKIYTGPRTSDYILTQIIKPFVSDLIREKIIDKWFFIRYSDPKYHLRIRFYSSKVSNISLIINRLTPLLKDLIGYEQVWKVQMDTYTRELERYGVYTIDRSETLFFHESQMILSFLAMIDEGEGQELRWLFALKVVDNLLSCFNYSLNEKLDLLTRMKSGFAKEHGINRALKKQLDDKYRLKRGDIEYFMTLQEEGNHRYKEILELLKIKREKSELYISKILEYKEKDRLDVLLDGLMTSYIHMFMNRLFMSKNRVHEMVCYDFLYRYYSSEVAKEKCERKVSV</sequence>
<dbReference type="Pfam" id="PF14028">
    <property type="entry name" value="Lant_dehydr_C"/>
    <property type="match status" value="1"/>
</dbReference>
<dbReference type="Proteomes" id="UP000267469">
    <property type="component" value="Unassembled WGS sequence"/>
</dbReference>
<reference evidence="2 3" key="1">
    <citation type="submission" date="2018-10" db="EMBL/GenBank/DDBJ databases">
        <title>Sinomicrobium pectinilyticum sp. nov., a pectinase-producing bacterium isolated from alkaline and saline soil, and emended description of the genus Sinomicrobium.</title>
        <authorList>
            <person name="Cheng B."/>
            <person name="Li C."/>
            <person name="Lai Q."/>
            <person name="Du M."/>
            <person name="Shao Z."/>
            <person name="Xu P."/>
            <person name="Yang C."/>
        </authorList>
    </citation>
    <scope>NUCLEOTIDE SEQUENCE [LARGE SCALE GENOMIC DNA]</scope>
    <source>
        <strain evidence="2 3">5DNS001</strain>
    </source>
</reference>
<accession>A0A3N0CZG2</accession>
<proteinExistence type="predicted"/>
<organism evidence="2 3">
    <name type="scientific">Sinomicrobium pectinilyticum</name>
    <dbReference type="NCBI Taxonomy" id="1084421"/>
    <lineage>
        <taxon>Bacteria</taxon>
        <taxon>Pseudomonadati</taxon>
        <taxon>Bacteroidota</taxon>
        <taxon>Flavobacteriia</taxon>
        <taxon>Flavobacteriales</taxon>
        <taxon>Flavobacteriaceae</taxon>
        <taxon>Sinomicrobium</taxon>
    </lineage>
</organism>
<dbReference type="NCBIfam" id="TIGR03891">
    <property type="entry name" value="thiopep_ocin"/>
    <property type="match status" value="1"/>
</dbReference>
<dbReference type="AlphaFoldDB" id="A0A3N0CZG2"/>
<dbReference type="InterPro" id="IPR023809">
    <property type="entry name" value="Thiopep_bacteriocin_synth_dom"/>
</dbReference>
<evidence type="ECO:0000313" key="3">
    <source>
        <dbReference type="Proteomes" id="UP000267469"/>
    </source>
</evidence>
<keyword evidence="3" id="KW-1185">Reference proteome</keyword>
<dbReference type="OrthoDB" id="1273722at2"/>
<protein>
    <recommendedName>
        <fullName evidence="1">Thiopeptide-type bacteriocin biosynthesis domain-containing protein</fullName>
    </recommendedName>
</protein>
<evidence type="ECO:0000259" key="1">
    <source>
        <dbReference type="Pfam" id="PF14028"/>
    </source>
</evidence>
<dbReference type="EMBL" id="RJTM01000205">
    <property type="protein sequence ID" value="RNL68586.1"/>
    <property type="molecule type" value="Genomic_DNA"/>
</dbReference>
<comment type="caution">
    <text evidence="2">The sequence shown here is derived from an EMBL/GenBank/DDBJ whole genome shotgun (WGS) entry which is preliminary data.</text>
</comment>
<feature type="domain" description="Thiopeptide-type bacteriocin biosynthesis" evidence="1">
    <location>
        <begin position="17"/>
        <end position="288"/>
    </location>
</feature>
<gene>
    <name evidence="2" type="ORF">ED312_23270</name>
</gene>
<evidence type="ECO:0000313" key="2">
    <source>
        <dbReference type="EMBL" id="RNL68586.1"/>
    </source>
</evidence>